<organism evidence="1">
    <name type="scientific">marine sediment metagenome</name>
    <dbReference type="NCBI Taxonomy" id="412755"/>
    <lineage>
        <taxon>unclassified sequences</taxon>
        <taxon>metagenomes</taxon>
        <taxon>ecological metagenomes</taxon>
    </lineage>
</organism>
<protein>
    <submittedName>
        <fullName evidence="1">Uncharacterized protein</fullName>
    </submittedName>
</protein>
<gene>
    <name evidence="1" type="ORF">S06H3_50366</name>
</gene>
<feature type="non-terminal residue" evidence="1">
    <location>
        <position position="1"/>
    </location>
</feature>
<comment type="caution">
    <text evidence="1">The sequence shown here is derived from an EMBL/GenBank/DDBJ whole genome shotgun (WGS) entry which is preliminary data.</text>
</comment>
<evidence type="ECO:0000313" key="1">
    <source>
        <dbReference type="EMBL" id="GAI42685.1"/>
    </source>
</evidence>
<sequence length="37" mass="3939">VHMSPHLEKEIAAEIAAIGKALSSSITLAYEGMQLDL</sequence>
<name>X1PUA9_9ZZZZ</name>
<reference evidence="1" key="1">
    <citation type="journal article" date="2014" name="Front. Microbiol.">
        <title>High frequency of phylogenetically diverse reductive dehalogenase-homologous genes in deep subseafloor sedimentary metagenomes.</title>
        <authorList>
            <person name="Kawai M."/>
            <person name="Futagami T."/>
            <person name="Toyoda A."/>
            <person name="Takaki Y."/>
            <person name="Nishi S."/>
            <person name="Hori S."/>
            <person name="Arai W."/>
            <person name="Tsubouchi T."/>
            <person name="Morono Y."/>
            <person name="Uchiyama I."/>
            <person name="Ito T."/>
            <person name="Fujiyama A."/>
            <person name="Inagaki F."/>
            <person name="Takami H."/>
        </authorList>
    </citation>
    <scope>NUCLEOTIDE SEQUENCE</scope>
    <source>
        <strain evidence="1">Expedition CK06-06</strain>
    </source>
</reference>
<dbReference type="AlphaFoldDB" id="X1PUA9"/>
<accession>X1PUA9</accession>
<proteinExistence type="predicted"/>
<dbReference type="EMBL" id="BARV01031885">
    <property type="protein sequence ID" value="GAI42685.1"/>
    <property type="molecule type" value="Genomic_DNA"/>
</dbReference>